<feature type="compositionally biased region" description="Basic and acidic residues" evidence="1">
    <location>
        <begin position="1"/>
        <end position="12"/>
    </location>
</feature>
<feature type="compositionally biased region" description="Acidic residues" evidence="1">
    <location>
        <begin position="101"/>
        <end position="114"/>
    </location>
</feature>
<dbReference type="GeneID" id="130460755"/>
<feature type="compositionally biased region" description="Basic and acidic residues" evidence="1">
    <location>
        <begin position="135"/>
        <end position="147"/>
    </location>
</feature>
<proteinExistence type="predicted"/>
<reference evidence="2" key="1">
    <citation type="journal article" date="2021" name="Nat. Commun.">
        <title>Genomic analyses provide insights into spinach domestication and the genetic basis of agronomic traits.</title>
        <authorList>
            <person name="Cai X."/>
            <person name="Sun X."/>
            <person name="Xu C."/>
            <person name="Sun H."/>
            <person name="Wang X."/>
            <person name="Ge C."/>
            <person name="Zhang Z."/>
            <person name="Wang Q."/>
            <person name="Fei Z."/>
            <person name="Jiao C."/>
            <person name="Wang Q."/>
        </authorList>
    </citation>
    <scope>NUCLEOTIDE SEQUENCE [LARGE SCALE GENOMIC DNA]</scope>
    <source>
        <strain evidence="2">cv. Varoflay</strain>
    </source>
</reference>
<dbReference type="InterPro" id="IPR044198">
    <property type="entry name" value="DEK"/>
</dbReference>
<gene>
    <name evidence="3" type="primary">LOC130460755</name>
</gene>
<feature type="compositionally biased region" description="Basic residues" evidence="1">
    <location>
        <begin position="77"/>
        <end position="87"/>
    </location>
</feature>
<feature type="region of interest" description="Disordered" evidence="1">
    <location>
        <begin position="1"/>
        <end position="164"/>
    </location>
</feature>
<evidence type="ECO:0000313" key="3">
    <source>
        <dbReference type="RefSeq" id="XP_056684267.1"/>
    </source>
</evidence>
<dbReference type="PANTHER" id="PTHR13468">
    <property type="entry name" value="DEK PROTEIN"/>
    <property type="match status" value="1"/>
</dbReference>
<evidence type="ECO:0000256" key="1">
    <source>
        <dbReference type="SAM" id="MobiDB-lite"/>
    </source>
</evidence>
<feature type="compositionally biased region" description="Basic and acidic residues" evidence="1">
    <location>
        <begin position="88"/>
        <end position="100"/>
    </location>
</feature>
<dbReference type="Proteomes" id="UP000813463">
    <property type="component" value="Chromosome 5"/>
</dbReference>
<dbReference type="RefSeq" id="XP_056684267.1">
    <property type="nucleotide sequence ID" value="XM_056828289.1"/>
</dbReference>
<accession>A0ABM3QLM5</accession>
<dbReference type="PANTHER" id="PTHR13468:SF1">
    <property type="entry name" value="PROTEIN DEK"/>
    <property type="match status" value="1"/>
</dbReference>
<evidence type="ECO:0000313" key="2">
    <source>
        <dbReference type="Proteomes" id="UP000813463"/>
    </source>
</evidence>
<organism evidence="2 3">
    <name type="scientific">Spinacia oleracea</name>
    <name type="common">Spinach</name>
    <dbReference type="NCBI Taxonomy" id="3562"/>
    <lineage>
        <taxon>Eukaryota</taxon>
        <taxon>Viridiplantae</taxon>
        <taxon>Streptophyta</taxon>
        <taxon>Embryophyta</taxon>
        <taxon>Tracheophyta</taxon>
        <taxon>Spermatophyta</taxon>
        <taxon>Magnoliopsida</taxon>
        <taxon>eudicotyledons</taxon>
        <taxon>Gunneridae</taxon>
        <taxon>Pentapetalae</taxon>
        <taxon>Caryophyllales</taxon>
        <taxon>Chenopodiaceae</taxon>
        <taxon>Chenopodioideae</taxon>
        <taxon>Anserineae</taxon>
        <taxon>Spinacia</taxon>
    </lineage>
</organism>
<feature type="compositionally biased region" description="Acidic residues" evidence="1">
    <location>
        <begin position="45"/>
        <end position="71"/>
    </location>
</feature>
<keyword evidence="2" id="KW-1185">Reference proteome</keyword>
<name>A0ABM3QLM5_SPIOL</name>
<feature type="compositionally biased region" description="Polar residues" evidence="1">
    <location>
        <begin position="153"/>
        <end position="162"/>
    </location>
</feature>
<reference evidence="3" key="2">
    <citation type="submission" date="2025-08" db="UniProtKB">
        <authorList>
            <consortium name="RefSeq"/>
        </authorList>
    </citation>
    <scope>IDENTIFICATION</scope>
    <source>
        <tissue evidence="3">Leaf</tissue>
    </source>
</reference>
<sequence>MATEVQDEKMPENEPESGGGTVVEDGGKVVEEEIVEEKETMEEGKENEEGEDAREEEMEEEKDEGEEELEAEEKNVNKGKRDRKQGKKVAEEKEEKAKSEEEGEEDEEVGEDEESEKKKRKKSPPSSPKEAATPKVERPTRERKAVERYSIASPASRSSGGKSLSIAKGSGTVLKEIPNVAYKLSKRKPDDNLQLLHTILYGKKAKVHNLKKDIDQFSGFVWTDNEVTCLLFCRSFIVISLVFCIWEWPLYGFCCHLEITRPKFRNL</sequence>
<protein>
    <submittedName>
        <fullName evidence="3">DEK domain-containing chromatin-associated protein 2-like</fullName>
    </submittedName>
</protein>
<feature type="compositionally biased region" description="Basic and acidic residues" evidence="1">
    <location>
        <begin position="25"/>
        <end position="44"/>
    </location>
</feature>